<dbReference type="InterPro" id="IPR001283">
    <property type="entry name" value="CRISP-related"/>
</dbReference>
<feature type="compositionally biased region" description="Basic and acidic residues" evidence="1">
    <location>
        <begin position="2489"/>
        <end position="2514"/>
    </location>
</feature>
<dbReference type="InterPro" id="IPR034113">
    <property type="entry name" value="SCP_GAPR1-like"/>
</dbReference>
<feature type="compositionally biased region" description="Polar residues" evidence="1">
    <location>
        <begin position="2852"/>
        <end position="2862"/>
    </location>
</feature>
<protein>
    <submittedName>
        <fullName evidence="3">Golgi-associated plant pathogenesis-related protein 1</fullName>
    </submittedName>
</protein>
<feature type="region of interest" description="Disordered" evidence="1">
    <location>
        <begin position="2489"/>
        <end position="2516"/>
    </location>
</feature>
<dbReference type="InterPro" id="IPR000477">
    <property type="entry name" value="RT_dom"/>
</dbReference>
<feature type="compositionally biased region" description="Polar residues" evidence="1">
    <location>
        <begin position="1648"/>
        <end position="1663"/>
    </location>
</feature>
<dbReference type="OrthoDB" id="10255543at2759"/>
<name>A0A2B4RYZ8_STYPI</name>
<sequence length="3242" mass="361971">MNPCRVLKEAAAEIAPFLQFLYTQSVATGQLPGDRLKANITPVFKKGDKHQPANYRPISLTAVPCKILEHIIFHDIMAHLDSMNILIKSQHGFRRKLSCETQLVTTIEKIGRALDDGNQSDLIIMDFPKAFDTVPHQRLISKLDYYGTREIGDVGFPLPVVDGVQLVNAEITSGKSKGFNLIETDVKYSPGKGAGATYPEEKITSAIPGVGATYPEEKTTLATRGVCVTYPEVKITLAPHGVYVTYLEENIMLASHGVCVTFPERFKSDEQMNEKLLVLVLSLTFVPNAFHLGLCHKHNSKHHAFWREKNSPDFVRRTSAHLRDWKRIVEMEKKDTSRKRGFSPPLKKDEIAKNEILVKELALSSFVGDVRNLKKKVTNKKRKITKKIHPKSKTRLAIRATSTAKSTQKRTSIMLPSASGGRSQPEHAIPISRTLVTALGLLLNEKNHFVKDSNALSLAKVLLDNDNTVNQEHESVGSDPQNSKAELPLDFGSKLLRLLNTSSLRNSASGERKSTIHTELINPTELGISILRLLFGRKAHLVTKPTYKPLLRYNPTDSSSRIKLLPQTKELDKGNAMIRTRKHHKKSFSFALAKAVSDLIKSMAKEELKNYLRKMHDDPKFTKGISLSRVPDSLWPSKKVVDVQGNRKSWVLLKIPKSGESLLPNADLSDEPLQEKETDVDNETESEKKPAGIVDTLGKLNDAQPSSKEALDKDIGEPSKETKNKSFASDSKVRPTTKVGYSVRILPSLKGTAEKLNNNYRTNRKPQSAAQTTAAFAEAVKKLLQAVQSSIKSLQGKHVINYPTDLTPREENQHINLQNVPYTRTGSVRAIKKDPVSLHYVEPTIKSQFIQDIPVHGKANSVELSASTRGAGQEYRKPQKTLFDPLKDLEMSPSEPITKSSSQTKALGPSDNVLFESATEIGTPKDKQEFSTAEHIKEDLETFAEKGLEAHNHYRQEHHSSNLRWSDVLATQAEKMAYDMAMRGTVERSELAESMGYGENVAKITGVPFNDAGAVATDLWYSESRNYSYSYPRVIPQTDAFTQLVWKGTKEIGMGCAKDVATNDLQTIVEIKFSNNDKRSSLFTFEIQHMQSLIMSFTLPRSHALHEQKCLTAKMTKATTAQLLIPVFLLLVVKGLDAGGARKSDLGSALHQLPAIKEEQSLTNSAILYSGQLSSLDQHLVNQFDKELTGNHEDSSHGTMSKIEEGYIQDPSHNKSPNDFSKSSRNFVEKVTRDEMGRTEDMSTVRNGGLDNEFYRQISQIENDQPQASDAGKVSDMYKDNPLPEYSYKESEYDKMPDYNSKFGNNPFEMPKNYDQELDTQDKELFEDVDTNQEQPHNSLSDNSDLFSVIGKKVILDLLNHQNESDYHSEDLKQDLLKKAIGEKIEQNDAAIGSLLAHKQATTLSPFRNQLKTLMTANPNALNYLPTLPSQGSVLTSGKISSKSIMINEQQPPSTPNEEHRHIQEQVSQGGSVVPSGMMKDQSVDILKYPNVGKTPSRNALQSKETDSSNAGYVTLKISGAGKPVSFKAGTSNDGSLVLKIPGNVTLTESDPNKTINSGAFLGMKEYSKYKPQMATDAEEINRYLWESQTAPARDFSKKGNMIKGFDDNLTTNMLSWQILGKTNSKLNKKNDWEQNDDLLHEADLPSVSPTIGRNPGENQRSPTAVHGFQQISPTKYNELDRISFAGVGQSPPPDIFPLSSRLPKGEEKHKFLSLKSFLRPSKFFEDPPENRARLSFRPDHDLARTSNNRKLENGVRDSWSPCSVTCGQGIQARAQFCQGRQCKGYRTESKACFMPPCPDQLGRAGLRLHNKFRTWHGSPPLKWSKRLASKAQEIAKQLAHNAIHLSDLKKEHIGINVARLWHSYDIAAEKATADWYSETAGLKDELLLKIFTAFRATLVQGKTADCHMLLRMIRMGRRTILTILILTAIGQNCILDLVMLDSRVAPHDLDNLHAFVQPKLLEESKDEGMMLQENGIEDFRPLDVTIETDEGSHRGKKHHKRVDQMSVSHTGDNDEGYNLRDMPEYNLETKADFEGNQEAVDWLMKDPNDYNVKSFEDSDALEDTDNFDSNMDLTDIEDQHRTNALQRKKGKERHKGTIKLPSNSQSLQDYDQMGDDTDFLLSKIDAETGAHRGKATKSTDNYNDFPQSDYSEHENSDHGYKSWNENVDDVSDGTTGRTFDEFDSNSEASSRKSLQERIKNQDTKLFREIENYNKGDYYENSDYLDNFDSYGDEFKNTIGTVHNETADDKSDDEDDTSSEKDGNSDRFQDEDALGNNHEWNSEESSHAGDKIDAEKLEDTDNEEDSDASGSLSDNTDDSPHSEMEDEMNEKSRENAKAKSMNSDQQVEDINIDNVNGDSKVQGAEEEVAHSNRNDSRIQTLHGIASGEGNHLSESKDEKIINEGQHIQLATYKENKMPANNTLSHHTTAISSNGNDNHSKTLNLEVDKIGKSAKILWIPAKSEIKGFQLSDSDEQLVPLSGPEVIGEIKKGSKTEQSHNESQSQKEKVKSKSSDEQLQIVQKVNDLLREVEESPHARIRATLKIPKLDHRKTFPHHNRRMRSHRKNNKPTSTGFRRNEENYRPSPPWSYSTADLTNIEHIISFLRGTTSSLSFPTRSSRPTNVSLKSLYYYPLHPTPEDENDGGYADTKDATFGEWNEWSSCSVTCGKGVIVRARVCLVNTCPPKDLFQSKRCHEDICADEVEREALKEHNRLRAKHFSPPLSWSASLARKARKIAQSLAGKDFLTLDDLQEQQGESVAQIVYTGESTITKAIEKWYKEIGSYSFSYLGWEGKEMEVRLLCLKGLNLLLLIPFLVQAKEVGSKTTKTNQALIANATKKSSDTLMHKGVVSDQKPQSSSQLTGRSDRRLEVQRPLVEDETREYEEEVSDSSPATDVLSEVAGRERNKEEVLDAVRPYKSQDDEKFDIQDRRRQGGQMLGKELNKMKNKGLMAESEDESIAEAASRKTLEIYIAEENVVQQKKHVNNRTIPLPRNESMATVKNGIKTKSSTGIGIIRKTDATAEKIASVTSKSPAATTATGATSTGATSADATSAGAIATGATSTGAKSTGATSAANRTGNRNNAVFQEALAAHNKLRAMHHVNPLQWNVTLAEQAQQTAESVASDPSTFQGEPLGENIAQIWHDLPRAPLKATTIWYSEKKAFSFSYPQLNDKVKHFTQMIWGDTSQLGMGAAPSPSGKYVIVVALYRPVGNDIHRIRDNVQRPGPAQDVYATIKEEISKPNN</sequence>
<feature type="compositionally biased region" description="Polar residues" evidence="1">
    <location>
        <begin position="2101"/>
        <end position="2110"/>
    </location>
</feature>
<dbReference type="STRING" id="50429.A0A2B4RYZ8"/>
<dbReference type="SMART" id="SM00209">
    <property type="entry name" value="TSP1"/>
    <property type="match status" value="2"/>
</dbReference>
<feature type="region of interest" description="Disordered" evidence="1">
    <location>
        <begin position="2131"/>
        <end position="2197"/>
    </location>
</feature>
<feature type="compositionally biased region" description="Basic and acidic residues" evidence="1">
    <location>
        <begin position="2318"/>
        <end position="2337"/>
    </location>
</feature>
<dbReference type="EMBL" id="LSMT01000262">
    <property type="protein sequence ID" value="PFX21780.1"/>
    <property type="molecule type" value="Genomic_DNA"/>
</dbReference>
<reference evidence="4" key="1">
    <citation type="journal article" date="2017" name="bioRxiv">
        <title>Comparative analysis of the genomes of Stylophora pistillata and Acropora digitifera provides evidence for extensive differences between species of corals.</title>
        <authorList>
            <person name="Voolstra C.R."/>
            <person name="Li Y."/>
            <person name="Liew Y.J."/>
            <person name="Baumgarten S."/>
            <person name="Zoccola D."/>
            <person name="Flot J.-F."/>
            <person name="Tambutte S."/>
            <person name="Allemand D."/>
            <person name="Aranda M."/>
        </authorList>
    </citation>
    <scope>NUCLEOTIDE SEQUENCE [LARGE SCALE GENOMIC DNA]</scope>
</reference>
<feature type="region of interest" description="Disordered" evidence="1">
    <location>
        <begin position="661"/>
        <end position="733"/>
    </location>
</feature>
<feature type="domain" description="SCP" evidence="2">
    <location>
        <begin position="942"/>
        <end position="1076"/>
    </location>
</feature>
<feature type="compositionally biased region" description="Polar residues" evidence="1">
    <location>
        <begin position="400"/>
        <end position="410"/>
    </location>
</feature>
<dbReference type="Gene3D" id="3.40.33.10">
    <property type="entry name" value="CAP"/>
    <property type="match status" value="4"/>
</dbReference>
<dbReference type="CDD" id="cd05382">
    <property type="entry name" value="CAP_GAPR1-like"/>
    <property type="match status" value="2"/>
</dbReference>
<evidence type="ECO:0000313" key="4">
    <source>
        <dbReference type="Proteomes" id="UP000225706"/>
    </source>
</evidence>
<feature type="compositionally biased region" description="Basic and acidic residues" evidence="1">
    <location>
        <begin position="2151"/>
        <end position="2161"/>
    </location>
</feature>
<feature type="compositionally biased region" description="Basic and acidic residues" evidence="1">
    <location>
        <begin position="673"/>
        <end position="690"/>
    </location>
</feature>
<dbReference type="InterPro" id="IPR000884">
    <property type="entry name" value="TSP1_rpt"/>
</dbReference>
<dbReference type="Proteomes" id="UP000225706">
    <property type="component" value="Unassembled WGS sequence"/>
</dbReference>
<organism evidence="3 4">
    <name type="scientific">Stylophora pistillata</name>
    <name type="common">Smooth cauliflower coral</name>
    <dbReference type="NCBI Taxonomy" id="50429"/>
    <lineage>
        <taxon>Eukaryota</taxon>
        <taxon>Metazoa</taxon>
        <taxon>Cnidaria</taxon>
        <taxon>Anthozoa</taxon>
        <taxon>Hexacorallia</taxon>
        <taxon>Scleractinia</taxon>
        <taxon>Astrocoeniina</taxon>
        <taxon>Pocilloporidae</taxon>
        <taxon>Stylophora</taxon>
    </lineage>
</organism>
<feature type="region of interest" description="Disordered" evidence="1">
    <location>
        <begin position="3025"/>
        <end position="3049"/>
    </location>
</feature>
<evidence type="ECO:0000256" key="1">
    <source>
        <dbReference type="SAM" id="MobiDB-lite"/>
    </source>
</evidence>
<proteinExistence type="predicted"/>
<feature type="region of interest" description="Disordered" evidence="1">
    <location>
        <begin position="2847"/>
        <end position="2893"/>
    </location>
</feature>
<dbReference type="InterPro" id="IPR036383">
    <property type="entry name" value="TSP1_rpt_sf"/>
</dbReference>
<dbReference type="PROSITE" id="PS50092">
    <property type="entry name" value="TSP1"/>
    <property type="match status" value="2"/>
</dbReference>
<dbReference type="Pfam" id="PF00188">
    <property type="entry name" value="CAP"/>
    <property type="match status" value="4"/>
</dbReference>
<dbReference type="InterPro" id="IPR014044">
    <property type="entry name" value="CAP_dom"/>
</dbReference>
<dbReference type="SUPFAM" id="SSF82895">
    <property type="entry name" value="TSP-1 type 1 repeat"/>
    <property type="match status" value="2"/>
</dbReference>
<feature type="compositionally biased region" description="Basic and acidic residues" evidence="1">
    <location>
        <begin position="2863"/>
        <end position="2877"/>
    </location>
</feature>
<feature type="compositionally biased region" description="Acidic residues" evidence="1">
    <location>
        <begin position="2878"/>
        <end position="2887"/>
    </location>
</feature>
<feature type="compositionally biased region" description="Low complexity" evidence="1">
    <location>
        <begin position="3059"/>
        <end position="3074"/>
    </location>
</feature>
<feature type="region of interest" description="Disordered" evidence="1">
    <location>
        <begin position="2556"/>
        <end position="2584"/>
    </location>
</feature>
<feature type="region of interest" description="Disordered" evidence="1">
    <location>
        <begin position="3059"/>
        <end position="3078"/>
    </location>
</feature>
<dbReference type="PANTHER" id="PTHR10334">
    <property type="entry name" value="CYSTEINE-RICH SECRETORY PROTEIN-RELATED"/>
    <property type="match status" value="1"/>
</dbReference>
<accession>A0A2B4RYZ8</accession>
<comment type="caution">
    <text evidence="3">The sequence shown here is derived from an EMBL/GenBank/DDBJ whole genome shotgun (WGS) entry which is preliminary data.</text>
</comment>
<feature type="domain" description="SCP" evidence="2">
    <location>
        <begin position="3083"/>
        <end position="3214"/>
    </location>
</feature>
<feature type="compositionally biased region" description="Basic and acidic residues" evidence="1">
    <location>
        <begin position="2258"/>
        <end position="2270"/>
    </location>
</feature>
<evidence type="ECO:0000259" key="2">
    <source>
        <dbReference type="SMART" id="SM00198"/>
    </source>
</evidence>
<dbReference type="Pfam" id="PF00090">
    <property type="entry name" value="TSP_1"/>
    <property type="match status" value="2"/>
</dbReference>
<feature type="compositionally biased region" description="Basic residues" evidence="1">
    <location>
        <begin position="2556"/>
        <end position="2567"/>
    </location>
</feature>
<dbReference type="CDD" id="cd01650">
    <property type="entry name" value="RT_nLTR_like"/>
    <property type="match status" value="1"/>
</dbReference>
<feature type="compositionally biased region" description="Basic and acidic residues" evidence="1">
    <location>
        <begin position="2280"/>
        <end position="2299"/>
    </location>
</feature>
<feature type="region of interest" description="Disordered" evidence="1">
    <location>
        <begin position="1642"/>
        <end position="1671"/>
    </location>
</feature>
<feature type="compositionally biased region" description="Polar residues" evidence="1">
    <location>
        <begin position="2137"/>
        <end position="2150"/>
    </location>
</feature>
<dbReference type="SUPFAM" id="SSF55797">
    <property type="entry name" value="PR-1-like"/>
    <property type="match status" value="4"/>
</dbReference>
<keyword evidence="4" id="KW-1185">Reference proteome</keyword>
<dbReference type="Pfam" id="PF00078">
    <property type="entry name" value="RVT_1"/>
    <property type="match status" value="1"/>
</dbReference>
<feature type="region of interest" description="Disordered" evidence="1">
    <location>
        <begin position="2061"/>
        <end position="2112"/>
    </location>
</feature>
<feature type="compositionally biased region" description="Basic and acidic residues" evidence="1">
    <location>
        <begin position="709"/>
        <end position="724"/>
    </location>
</feature>
<feature type="region of interest" description="Disordered" evidence="1">
    <location>
        <begin position="389"/>
        <end position="410"/>
    </location>
</feature>
<evidence type="ECO:0000313" key="3">
    <source>
        <dbReference type="EMBL" id="PFX21780.1"/>
    </source>
</evidence>
<dbReference type="Gene3D" id="2.20.100.10">
    <property type="entry name" value="Thrombospondin type-1 (TSP1) repeat"/>
    <property type="match status" value="2"/>
</dbReference>
<feature type="region of interest" description="Disordered" evidence="1">
    <location>
        <begin position="2243"/>
        <end position="2349"/>
    </location>
</feature>
<gene>
    <name evidence="3" type="primary">Glipr2</name>
    <name evidence="3" type="ORF">AWC38_SpisGene13704</name>
</gene>
<feature type="compositionally biased region" description="Basic residues" evidence="1">
    <location>
        <begin position="2087"/>
        <end position="2098"/>
    </location>
</feature>
<dbReference type="SMART" id="SM00198">
    <property type="entry name" value="SCP"/>
    <property type="match status" value="2"/>
</dbReference>
<dbReference type="InterPro" id="IPR035940">
    <property type="entry name" value="CAP_sf"/>
</dbReference>